<accession>A0A918JPV1</accession>
<proteinExistence type="predicted"/>
<evidence type="ECO:0000313" key="2">
    <source>
        <dbReference type="Proteomes" id="UP000631300"/>
    </source>
</evidence>
<dbReference type="EMBL" id="BMXP01000006">
    <property type="protein sequence ID" value="GGW88978.1"/>
    <property type="molecule type" value="Genomic_DNA"/>
</dbReference>
<dbReference type="Gene3D" id="3.90.1720.10">
    <property type="entry name" value="endopeptidase domain like (from Nostoc punctiforme)"/>
    <property type="match status" value="1"/>
</dbReference>
<reference evidence="1" key="2">
    <citation type="submission" date="2020-09" db="EMBL/GenBank/DDBJ databases">
        <authorList>
            <person name="Sun Q."/>
            <person name="Kim S."/>
        </authorList>
    </citation>
    <scope>NUCLEOTIDE SEQUENCE</scope>
    <source>
        <strain evidence="1">KCTC 22164</strain>
    </source>
</reference>
<name>A0A918JPV1_9ALTE</name>
<sequence length="177" mass="19436">MALPLVWLGVGLTAWAGTQIAREKQVSDGHIKHFPGEDSTMVKPQDGTVVCCGIYGVFQHTGIWVDDHIIERHGNGLVRAISPRRFLANRSGSRIYAACDEHHTPLIANGAADRAVSRIYEYADYDVIDNNCHRFTLACTGATSTNVTRFAQFNAALSQQFATVIHWQPCAIPACLL</sequence>
<protein>
    <recommendedName>
        <fullName evidence="3">LRAT domain-containing protein</fullName>
    </recommendedName>
</protein>
<comment type="caution">
    <text evidence="1">The sequence shown here is derived from an EMBL/GenBank/DDBJ whole genome shotgun (WGS) entry which is preliminary data.</text>
</comment>
<gene>
    <name evidence="1" type="ORF">GCM10007391_23930</name>
</gene>
<dbReference type="RefSeq" id="WP_189406715.1">
    <property type="nucleotide sequence ID" value="NZ_BMXP01000006.1"/>
</dbReference>
<reference evidence="1" key="1">
    <citation type="journal article" date="2014" name="Int. J. Syst. Evol. Microbiol.">
        <title>Complete genome sequence of Corynebacterium casei LMG S-19264T (=DSM 44701T), isolated from a smear-ripened cheese.</title>
        <authorList>
            <consortium name="US DOE Joint Genome Institute (JGI-PGF)"/>
            <person name="Walter F."/>
            <person name="Albersmeier A."/>
            <person name="Kalinowski J."/>
            <person name="Ruckert C."/>
        </authorList>
    </citation>
    <scope>NUCLEOTIDE SEQUENCE</scope>
    <source>
        <strain evidence="1">KCTC 22164</strain>
    </source>
</reference>
<evidence type="ECO:0000313" key="1">
    <source>
        <dbReference type="EMBL" id="GGW88978.1"/>
    </source>
</evidence>
<evidence type="ECO:0008006" key="3">
    <source>
        <dbReference type="Google" id="ProtNLM"/>
    </source>
</evidence>
<organism evidence="1 2">
    <name type="scientific">Alteromonas halophila</name>
    <dbReference type="NCBI Taxonomy" id="516698"/>
    <lineage>
        <taxon>Bacteria</taxon>
        <taxon>Pseudomonadati</taxon>
        <taxon>Pseudomonadota</taxon>
        <taxon>Gammaproteobacteria</taxon>
        <taxon>Alteromonadales</taxon>
        <taxon>Alteromonadaceae</taxon>
        <taxon>Alteromonas/Salinimonas group</taxon>
        <taxon>Alteromonas</taxon>
    </lineage>
</organism>
<dbReference type="AlphaFoldDB" id="A0A918JPV1"/>
<dbReference type="Proteomes" id="UP000631300">
    <property type="component" value="Unassembled WGS sequence"/>
</dbReference>
<keyword evidence="2" id="KW-1185">Reference proteome</keyword>